<proteinExistence type="predicted"/>
<evidence type="ECO:0000313" key="3">
    <source>
        <dbReference type="Proteomes" id="UP001056907"/>
    </source>
</evidence>
<dbReference type="Proteomes" id="UP001056907">
    <property type="component" value="Chromosome"/>
</dbReference>
<dbReference type="EMBL" id="CP078013">
    <property type="protein sequence ID" value="USW02145.1"/>
    <property type="molecule type" value="Genomic_DNA"/>
</dbReference>
<reference evidence="2" key="2">
    <citation type="submission" date="2024-04" db="EMBL/GenBank/DDBJ databases">
        <authorList>
            <person name="Diaz M."/>
            <person name="Bach T."/>
            <person name="Gonzalez Anta G."/>
            <person name="Agaras B."/>
            <person name="Wibberg D."/>
            <person name="Noguera F."/>
            <person name="Canciani W."/>
            <person name="Ybarra T."/>
            <person name="Nunez M.L."/>
            <person name="Valverde C."/>
        </authorList>
    </citation>
    <scope>NUCLEOTIDE SEQUENCE</scope>
    <source>
        <strain evidence="2">1008</strain>
    </source>
</reference>
<sequence length="213" mass="22493">MKHSLSLIAAVFLLSGASNLLAASAVDLSVKGTITPSACTPTLSSGGVVEHGKISMQDLHPYQSTRLADATLQLTVNCAASTLFAIQSHDNREGTSAEWNGARPNYGLGLANGDVKIGWYMLKMINPLADSVPRAVIESIDGKTWLDAPTGTVWQPGWMRSFNGAAGGDPVPLSMVTMQVDVVVETTIADKRKLPADQEIPLDGSATLDVVYL</sequence>
<dbReference type="Pfam" id="PF06551">
    <property type="entry name" value="DUF1120"/>
    <property type="match status" value="1"/>
</dbReference>
<dbReference type="RefSeq" id="WP_078047017.1">
    <property type="nucleotide sequence ID" value="NZ_CP078013.2"/>
</dbReference>
<evidence type="ECO:0000313" key="2">
    <source>
        <dbReference type="EMBL" id="USW02145.1"/>
    </source>
</evidence>
<keyword evidence="1" id="KW-0732">Signal</keyword>
<evidence type="ECO:0000256" key="1">
    <source>
        <dbReference type="SAM" id="SignalP"/>
    </source>
</evidence>
<feature type="chain" id="PRO_5044761864" evidence="1">
    <location>
        <begin position="23"/>
        <end position="213"/>
    </location>
</feature>
<dbReference type="AlphaFoldDB" id="A0ABD7TKD4"/>
<dbReference type="InterPro" id="IPR010546">
    <property type="entry name" value="DUF1120"/>
</dbReference>
<gene>
    <name evidence="2" type="ORF">KUA23_05300</name>
</gene>
<reference evidence="2" key="1">
    <citation type="journal article" date="2022" name="Front. Plant Sci.">
        <title>Agronomic efficiency and genome mining analysis of the wheat-biostimulant rhizospheric bacterium Pseudomonas pergaminensis sp. nov. strain 1008T.</title>
        <authorList>
            <person name="Diaz M."/>
            <person name="Bach T."/>
            <person name="Gonzalez Anta G."/>
            <person name="Agaras B."/>
            <person name="Wibberg D."/>
            <person name="Noguera F."/>
            <person name="Canciani W."/>
            <person name="Valverde C."/>
        </authorList>
    </citation>
    <scope>NUCLEOTIDE SEQUENCE</scope>
    <source>
        <strain evidence="2">1008</strain>
    </source>
</reference>
<dbReference type="KEGG" id="ppeg:KUA23_05300"/>
<accession>A0ABD7TKD4</accession>
<organism evidence="2 3">
    <name type="scientific">Pseudomonas pergaminensis</name>
    <dbReference type="NCBI Taxonomy" id="2853159"/>
    <lineage>
        <taxon>Bacteria</taxon>
        <taxon>Pseudomonadati</taxon>
        <taxon>Pseudomonadota</taxon>
        <taxon>Gammaproteobacteria</taxon>
        <taxon>Pseudomonadales</taxon>
        <taxon>Pseudomonadaceae</taxon>
        <taxon>Pseudomonas</taxon>
    </lineage>
</organism>
<protein>
    <submittedName>
        <fullName evidence="2">DUF1120 domain-containing protein</fullName>
    </submittedName>
</protein>
<feature type="signal peptide" evidence="1">
    <location>
        <begin position="1"/>
        <end position="22"/>
    </location>
</feature>
<name>A0ABD7TKD4_9PSED</name>